<evidence type="ECO:0000313" key="3">
    <source>
        <dbReference type="Proteomes" id="UP000559256"/>
    </source>
</evidence>
<evidence type="ECO:0000313" key="2">
    <source>
        <dbReference type="EMBL" id="KAF5373050.1"/>
    </source>
</evidence>
<dbReference type="EMBL" id="JAACJM010000004">
    <property type="protein sequence ID" value="KAF5373050.1"/>
    <property type="molecule type" value="Genomic_DNA"/>
</dbReference>
<protein>
    <submittedName>
        <fullName evidence="2">Uncharacterized protein</fullName>
    </submittedName>
</protein>
<accession>A0A8H5GYA9</accession>
<keyword evidence="3" id="KW-1185">Reference proteome</keyword>
<dbReference type="OrthoDB" id="5366606at2759"/>
<feature type="region of interest" description="Disordered" evidence="1">
    <location>
        <begin position="44"/>
        <end position="64"/>
    </location>
</feature>
<gene>
    <name evidence="2" type="ORF">D9758_001523</name>
</gene>
<comment type="caution">
    <text evidence="2">The sequence shown here is derived from an EMBL/GenBank/DDBJ whole genome shotgun (WGS) entry which is preliminary data.</text>
</comment>
<name>A0A8H5GYA9_9AGAR</name>
<proteinExistence type="predicted"/>
<dbReference type="AlphaFoldDB" id="A0A8H5GYA9"/>
<reference evidence="2 3" key="1">
    <citation type="journal article" date="2020" name="ISME J.">
        <title>Uncovering the hidden diversity of litter-decomposition mechanisms in mushroom-forming fungi.</title>
        <authorList>
            <person name="Floudas D."/>
            <person name="Bentzer J."/>
            <person name="Ahren D."/>
            <person name="Johansson T."/>
            <person name="Persson P."/>
            <person name="Tunlid A."/>
        </authorList>
    </citation>
    <scope>NUCLEOTIDE SEQUENCE [LARGE SCALE GENOMIC DNA]</scope>
    <source>
        <strain evidence="2 3">CBS 291.85</strain>
    </source>
</reference>
<organism evidence="2 3">
    <name type="scientific">Tetrapyrgos nigripes</name>
    <dbReference type="NCBI Taxonomy" id="182062"/>
    <lineage>
        <taxon>Eukaryota</taxon>
        <taxon>Fungi</taxon>
        <taxon>Dikarya</taxon>
        <taxon>Basidiomycota</taxon>
        <taxon>Agaricomycotina</taxon>
        <taxon>Agaricomycetes</taxon>
        <taxon>Agaricomycetidae</taxon>
        <taxon>Agaricales</taxon>
        <taxon>Marasmiineae</taxon>
        <taxon>Marasmiaceae</taxon>
        <taxon>Tetrapyrgos</taxon>
    </lineage>
</organism>
<dbReference type="Proteomes" id="UP000559256">
    <property type="component" value="Unassembled WGS sequence"/>
</dbReference>
<sequence>MPPSEYSLRLQKGITGGFAPPTPNAIFTVTRPKDQDSLNITSAVRETGTPSLQGAAPKSLKQDDDNTKLVDELHEILKSIPTEQPPGSEDIYGMDTSIAWGSEDLQWCNGGPSGCGGGTSSVKASDEDKVKFKRAVEIVEKLVNEAA</sequence>
<evidence type="ECO:0000256" key="1">
    <source>
        <dbReference type="SAM" id="MobiDB-lite"/>
    </source>
</evidence>